<dbReference type="AlphaFoldDB" id="A0A9R1WCY0"/>
<dbReference type="Proteomes" id="UP000235145">
    <property type="component" value="Unassembled WGS sequence"/>
</dbReference>
<sequence length="127" mass="14917">MYSKQLHDQHFGWCGSEAGEYTVYADGALEFLRSVDVFHKLTTDNITFQCEEKGHSLKRHFWIGKTRMRTHNGIPWCVVQVLTDLREKVFVLKCRENQIEMRGVTSHVHVTRKRLVRPKASYEKPIV</sequence>
<proteinExistence type="predicted"/>
<dbReference type="EMBL" id="NBSK02000002">
    <property type="protein sequence ID" value="KAJ0220527.1"/>
    <property type="molecule type" value="Genomic_DNA"/>
</dbReference>
<organism evidence="1 2">
    <name type="scientific">Lactuca sativa</name>
    <name type="common">Garden lettuce</name>
    <dbReference type="NCBI Taxonomy" id="4236"/>
    <lineage>
        <taxon>Eukaryota</taxon>
        <taxon>Viridiplantae</taxon>
        <taxon>Streptophyta</taxon>
        <taxon>Embryophyta</taxon>
        <taxon>Tracheophyta</taxon>
        <taxon>Spermatophyta</taxon>
        <taxon>Magnoliopsida</taxon>
        <taxon>eudicotyledons</taxon>
        <taxon>Gunneridae</taxon>
        <taxon>Pentapetalae</taxon>
        <taxon>asterids</taxon>
        <taxon>campanulids</taxon>
        <taxon>Asterales</taxon>
        <taxon>Asteraceae</taxon>
        <taxon>Cichorioideae</taxon>
        <taxon>Cichorieae</taxon>
        <taxon>Lactucinae</taxon>
        <taxon>Lactuca</taxon>
    </lineage>
</organism>
<evidence type="ECO:0000313" key="2">
    <source>
        <dbReference type="Proteomes" id="UP000235145"/>
    </source>
</evidence>
<gene>
    <name evidence="1" type="ORF">LSAT_V11C200066690</name>
</gene>
<protein>
    <submittedName>
        <fullName evidence="1">Uncharacterized protein</fullName>
    </submittedName>
</protein>
<evidence type="ECO:0000313" key="1">
    <source>
        <dbReference type="EMBL" id="KAJ0220527.1"/>
    </source>
</evidence>
<reference evidence="1 2" key="1">
    <citation type="journal article" date="2017" name="Nat. Commun.">
        <title>Genome assembly with in vitro proximity ligation data and whole-genome triplication in lettuce.</title>
        <authorList>
            <person name="Reyes-Chin-Wo S."/>
            <person name="Wang Z."/>
            <person name="Yang X."/>
            <person name="Kozik A."/>
            <person name="Arikit S."/>
            <person name="Song C."/>
            <person name="Xia L."/>
            <person name="Froenicke L."/>
            <person name="Lavelle D.O."/>
            <person name="Truco M.J."/>
            <person name="Xia R."/>
            <person name="Zhu S."/>
            <person name="Xu C."/>
            <person name="Xu H."/>
            <person name="Xu X."/>
            <person name="Cox K."/>
            <person name="Korf I."/>
            <person name="Meyers B.C."/>
            <person name="Michelmore R.W."/>
        </authorList>
    </citation>
    <scope>NUCLEOTIDE SEQUENCE [LARGE SCALE GENOMIC DNA]</scope>
    <source>
        <strain evidence="2">cv. Salinas</strain>
        <tissue evidence="1">Seedlings</tissue>
    </source>
</reference>
<comment type="caution">
    <text evidence="1">The sequence shown here is derived from an EMBL/GenBank/DDBJ whole genome shotgun (WGS) entry which is preliminary data.</text>
</comment>
<accession>A0A9R1WCY0</accession>
<name>A0A9R1WCY0_LACSA</name>
<keyword evidence="2" id="KW-1185">Reference proteome</keyword>